<accession>A0ABZ1Z0Q2</accession>
<dbReference type="PANTHER" id="PTHR46825:SF9">
    <property type="entry name" value="BETA-LACTAMASE-RELATED DOMAIN-CONTAINING PROTEIN"/>
    <property type="match status" value="1"/>
</dbReference>
<reference evidence="2" key="1">
    <citation type="submission" date="2022-10" db="EMBL/GenBank/DDBJ databases">
        <title>The complete genomes of actinobacterial strains from the NBC collection.</title>
        <authorList>
            <person name="Joergensen T.S."/>
            <person name="Alvarez Arevalo M."/>
            <person name="Sterndorff E.B."/>
            <person name="Faurdal D."/>
            <person name="Vuksanovic O."/>
            <person name="Mourched A.-S."/>
            <person name="Charusanti P."/>
            <person name="Shaw S."/>
            <person name="Blin K."/>
            <person name="Weber T."/>
        </authorList>
    </citation>
    <scope>NUCLEOTIDE SEQUENCE</scope>
    <source>
        <strain evidence="2">NBC_01482</strain>
    </source>
</reference>
<dbReference type="InterPro" id="IPR001466">
    <property type="entry name" value="Beta-lactam-related"/>
</dbReference>
<evidence type="ECO:0000259" key="1">
    <source>
        <dbReference type="Pfam" id="PF00144"/>
    </source>
</evidence>
<proteinExistence type="predicted"/>
<sequence length="125" mass="13375">MAEVALDRFVAEMAAKFEVPGAAVGVWVDGREVFAAHGVTSIESPVPVDRDTMFVLGSVSKTFTTTALMRLVAEGKVDLAAPVRRYVPELELADDAVAAEMTDERGRIVGAEMAGRMFNRVSTTA</sequence>
<dbReference type="RefSeq" id="WP_329413571.1">
    <property type="nucleotide sequence ID" value="NZ_CP109441.1"/>
</dbReference>
<name>A0ABZ1Z0Q2_9NOCA</name>
<dbReference type="SUPFAM" id="SSF56601">
    <property type="entry name" value="beta-lactamase/transpeptidase-like"/>
    <property type="match status" value="1"/>
</dbReference>
<keyword evidence="3" id="KW-1185">Reference proteome</keyword>
<evidence type="ECO:0000313" key="2">
    <source>
        <dbReference type="EMBL" id="WUV49110.1"/>
    </source>
</evidence>
<organism evidence="2 3">
    <name type="scientific">Nocardia vinacea</name>
    <dbReference type="NCBI Taxonomy" id="96468"/>
    <lineage>
        <taxon>Bacteria</taxon>
        <taxon>Bacillati</taxon>
        <taxon>Actinomycetota</taxon>
        <taxon>Actinomycetes</taxon>
        <taxon>Mycobacteriales</taxon>
        <taxon>Nocardiaceae</taxon>
        <taxon>Nocardia</taxon>
    </lineage>
</organism>
<dbReference type="InterPro" id="IPR012338">
    <property type="entry name" value="Beta-lactam/transpept-like"/>
</dbReference>
<evidence type="ECO:0000313" key="3">
    <source>
        <dbReference type="Proteomes" id="UP001432062"/>
    </source>
</evidence>
<dbReference type="InterPro" id="IPR050491">
    <property type="entry name" value="AmpC-like"/>
</dbReference>
<dbReference type="Proteomes" id="UP001432062">
    <property type="component" value="Chromosome"/>
</dbReference>
<dbReference type="EMBL" id="CP109441">
    <property type="protein sequence ID" value="WUV49110.1"/>
    <property type="molecule type" value="Genomic_DNA"/>
</dbReference>
<gene>
    <name evidence="2" type="ORF">OG563_13460</name>
</gene>
<dbReference type="Gene3D" id="3.40.710.10">
    <property type="entry name" value="DD-peptidase/beta-lactamase superfamily"/>
    <property type="match status" value="1"/>
</dbReference>
<protein>
    <submittedName>
        <fullName evidence="2">Beta-lactamase family protein</fullName>
    </submittedName>
</protein>
<feature type="domain" description="Beta-lactamase-related" evidence="1">
    <location>
        <begin position="6"/>
        <end position="93"/>
    </location>
</feature>
<dbReference type="PANTHER" id="PTHR46825">
    <property type="entry name" value="D-ALANYL-D-ALANINE-CARBOXYPEPTIDASE/ENDOPEPTIDASE AMPH"/>
    <property type="match status" value="1"/>
</dbReference>
<dbReference type="Pfam" id="PF00144">
    <property type="entry name" value="Beta-lactamase"/>
    <property type="match status" value="1"/>
</dbReference>